<accession>A0A7V1I4A2</accession>
<organism evidence="1">
    <name type="scientific">Desulfofervidus auxilii</name>
    <dbReference type="NCBI Taxonomy" id="1621989"/>
    <lineage>
        <taxon>Bacteria</taxon>
        <taxon>Pseudomonadati</taxon>
        <taxon>Thermodesulfobacteriota</taxon>
        <taxon>Candidatus Desulfofervidia</taxon>
        <taxon>Candidatus Desulfofervidales</taxon>
        <taxon>Candidatus Desulfofervidaceae</taxon>
        <taxon>Candidatus Desulfofervidus</taxon>
    </lineage>
</organism>
<gene>
    <name evidence="1" type="ORF">ENJ03_02550</name>
</gene>
<comment type="caution">
    <text evidence="1">The sequence shown here is derived from an EMBL/GenBank/DDBJ whole genome shotgun (WGS) entry which is preliminary data.</text>
</comment>
<dbReference type="EMBL" id="DRKW01000146">
    <property type="protein sequence ID" value="HEB74082.1"/>
    <property type="molecule type" value="Genomic_DNA"/>
</dbReference>
<reference evidence="1" key="1">
    <citation type="journal article" date="2020" name="mSystems">
        <title>Genome- and Community-Level Interaction Insights into Carbon Utilization and Element Cycling Functions of Hydrothermarchaeota in Hydrothermal Sediment.</title>
        <authorList>
            <person name="Zhou Z."/>
            <person name="Liu Y."/>
            <person name="Xu W."/>
            <person name="Pan J."/>
            <person name="Luo Z.H."/>
            <person name="Li M."/>
        </authorList>
    </citation>
    <scope>NUCLEOTIDE SEQUENCE [LARGE SCALE GENOMIC DNA]</scope>
    <source>
        <strain evidence="1">HyVt-45</strain>
    </source>
</reference>
<sequence length="126" mass="14783">MKILFQEEVSMNKHNQLIAACGLNCKECDIFQAPSNPEIAQEIVDWFKKEKDTEVKIDDIRCLGCKDDRTKHWSPDCWILKCCVVKKGLEFCYECEDFPCEKLNQWGKGSKGYKEALNRLKEMKRK</sequence>
<dbReference type="AlphaFoldDB" id="A0A7V1I4A2"/>
<dbReference type="Proteomes" id="UP000886268">
    <property type="component" value="Unassembled WGS sequence"/>
</dbReference>
<name>A0A7V1I4A2_DESA2</name>
<proteinExistence type="predicted"/>
<dbReference type="InterPro" id="IPR024227">
    <property type="entry name" value="DUF3795"/>
</dbReference>
<dbReference type="Pfam" id="PF12675">
    <property type="entry name" value="DUF3795"/>
    <property type="match status" value="1"/>
</dbReference>
<protein>
    <submittedName>
        <fullName evidence="1">DUF3795 domain-containing protein</fullName>
    </submittedName>
</protein>
<evidence type="ECO:0000313" key="1">
    <source>
        <dbReference type="EMBL" id="HEB74082.1"/>
    </source>
</evidence>